<feature type="region of interest" description="Disordered" evidence="1">
    <location>
        <begin position="169"/>
        <end position="228"/>
    </location>
</feature>
<dbReference type="InterPro" id="IPR036790">
    <property type="entry name" value="Frizzled_dom_sf"/>
</dbReference>
<dbReference type="Proteomes" id="UP000193498">
    <property type="component" value="Unassembled WGS sequence"/>
</dbReference>
<dbReference type="InParanoid" id="A0A1Y1Z7E7"/>
<gene>
    <name evidence="4" type="ORF">K493DRAFT_404104</name>
</gene>
<feature type="compositionally biased region" description="Low complexity" evidence="1">
    <location>
        <begin position="176"/>
        <end position="223"/>
    </location>
</feature>
<organism evidence="4 5">
    <name type="scientific">Basidiobolus meristosporus CBS 931.73</name>
    <dbReference type="NCBI Taxonomy" id="1314790"/>
    <lineage>
        <taxon>Eukaryota</taxon>
        <taxon>Fungi</taxon>
        <taxon>Fungi incertae sedis</taxon>
        <taxon>Zoopagomycota</taxon>
        <taxon>Entomophthoromycotina</taxon>
        <taxon>Basidiobolomycetes</taxon>
        <taxon>Basidiobolales</taxon>
        <taxon>Basidiobolaceae</taxon>
        <taxon>Basidiobolus</taxon>
    </lineage>
</organism>
<accession>A0A1Y1Z7E7</accession>
<sequence>MHSLTSPRLFLTLAIFIRLATAGPKAEHCQPLTIPSKLCPEVNYATTIQDVEATDAQIKTSLDKMSREGYESAGAECFLAIRKALCFMNYDYCDPETFNIHAVCREVRQRAVSVCNDSQPFTDINVIDENINATYFRSTADCYPNGLQIDTNTTMPLNTRPLPATTSTAEADLSLAEPTSTESPTATPEPNSEETVSLFTTTSPTYPVETTNDSSSPSPYSTSELPQSTAPEMSFGLKYRPGSSGILSDLTRPPVDGLDPAYSFSTSLYATVLALVVVGVCVLGSLALMLYGRKHSLWNLSYDSLYGQYKKMEDSPSPYLGVNDSETFVIEEE</sequence>
<keyword evidence="2" id="KW-0812">Transmembrane</keyword>
<dbReference type="Gene3D" id="1.10.2000.10">
    <property type="entry name" value="Frizzled cysteine-rich domain"/>
    <property type="match status" value="1"/>
</dbReference>
<evidence type="ECO:0000256" key="3">
    <source>
        <dbReference type="SAM" id="SignalP"/>
    </source>
</evidence>
<evidence type="ECO:0000256" key="2">
    <source>
        <dbReference type="SAM" id="Phobius"/>
    </source>
</evidence>
<comment type="caution">
    <text evidence="4">The sequence shown here is derived from an EMBL/GenBank/DDBJ whole genome shotgun (WGS) entry which is preliminary data.</text>
</comment>
<protein>
    <submittedName>
        <fullName evidence="4">Uncharacterized protein</fullName>
    </submittedName>
</protein>
<evidence type="ECO:0000313" key="5">
    <source>
        <dbReference type="Proteomes" id="UP000193498"/>
    </source>
</evidence>
<feature type="transmembrane region" description="Helical" evidence="2">
    <location>
        <begin position="268"/>
        <end position="291"/>
    </location>
</feature>
<keyword evidence="2" id="KW-1133">Transmembrane helix</keyword>
<dbReference type="OrthoDB" id="5585512at2759"/>
<evidence type="ECO:0000313" key="4">
    <source>
        <dbReference type="EMBL" id="ORY06189.1"/>
    </source>
</evidence>
<name>A0A1Y1Z7E7_9FUNG</name>
<feature type="chain" id="PRO_5012892238" evidence="3">
    <location>
        <begin position="23"/>
        <end position="333"/>
    </location>
</feature>
<dbReference type="AlphaFoldDB" id="A0A1Y1Z7E7"/>
<proteinExistence type="predicted"/>
<keyword evidence="2" id="KW-0472">Membrane</keyword>
<evidence type="ECO:0000256" key="1">
    <source>
        <dbReference type="SAM" id="MobiDB-lite"/>
    </source>
</evidence>
<reference evidence="4 5" key="1">
    <citation type="submission" date="2016-07" db="EMBL/GenBank/DDBJ databases">
        <title>Pervasive Adenine N6-methylation of Active Genes in Fungi.</title>
        <authorList>
            <consortium name="DOE Joint Genome Institute"/>
            <person name="Mondo S.J."/>
            <person name="Dannebaum R.O."/>
            <person name="Kuo R.C."/>
            <person name="Labutti K."/>
            <person name="Haridas S."/>
            <person name="Kuo A."/>
            <person name="Salamov A."/>
            <person name="Ahrendt S.R."/>
            <person name="Lipzen A."/>
            <person name="Sullivan W."/>
            <person name="Andreopoulos W.B."/>
            <person name="Clum A."/>
            <person name="Lindquist E."/>
            <person name="Daum C."/>
            <person name="Ramamoorthy G.K."/>
            <person name="Gryganskyi A."/>
            <person name="Culley D."/>
            <person name="Magnuson J.K."/>
            <person name="James T.Y."/>
            <person name="O'Malley M.A."/>
            <person name="Stajich J.E."/>
            <person name="Spatafora J.W."/>
            <person name="Visel A."/>
            <person name="Grigoriev I.V."/>
        </authorList>
    </citation>
    <scope>NUCLEOTIDE SEQUENCE [LARGE SCALE GENOMIC DNA]</scope>
    <source>
        <strain evidence="4 5">CBS 931.73</strain>
    </source>
</reference>
<feature type="signal peptide" evidence="3">
    <location>
        <begin position="1"/>
        <end position="22"/>
    </location>
</feature>
<dbReference type="EMBL" id="MCFE01000018">
    <property type="protein sequence ID" value="ORY06189.1"/>
    <property type="molecule type" value="Genomic_DNA"/>
</dbReference>
<keyword evidence="3" id="KW-0732">Signal</keyword>
<keyword evidence="5" id="KW-1185">Reference proteome</keyword>